<evidence type="ECO:0000313" key="2">
    <source>
        <dbReference type="Proteomes" id="UP000294360"/>
    </source>
</evidence>
<name>A0A4U8Z1Y0_METTU</name>
<proteinExistence type="predicted"/>
<evidence type="ECO:0000313" key="1">
    <source>
        <dbReference type="EMBL" id="VFU09315.1"/>
    </source>
</evidence>
<organism evidence="1 2">
    <name type="scientific">Methylocella tundrae</name>
    <dbReference type="NCBI Taxonomy" id="227605"/>
    <lineage>
        <taxon>Bacteria</taxon>
        <taxon>Pseudomonadati</taxon>
        <taxon>Pseudomonadota</taxon>
        <taxon>Alphaproteobacteria</taxon>
        <taxon>Hyphomicrobiales</taxon>
        <taxon>Beijerinckiaceae</taxon>
        <taxon>Methylocella</taxon>
    </lineage>
</organism>
<sequence length="48" mass="5533">MSMPNNELQFVYARIAVPERARRHDNAFSSGMASHVRRLHIPETVLAR</sequence>
<dbReference type="Proteomes" id="UP000294360">
    <property type="component" value="Chromosome"/>
</dbReference>
<reference evidence="1 2" key="1">
    <citation type="submission" date="2019-03" db="EMBL/GenBank/DDBJ databases">
        <authorList>
            <person name="Kox A.R. M."/>
        </authorList>
    </citation>
    <scope>NUCLEOTIDE SEQUENCE [LARGE SCALE GENOMIC DNA]</scope>
    <source>
        <strain evidence="1">MTUNDRAET4 annotated genome</strain>
    </source>
</reference>
<dbReference type="EMBL" id="LR536450">
    <property type="protein sequence ID" value="VFU09315.1"/>
    <property type="molecule type" value="Genomic_DNA"/>
</dbReference>
<protein>
    <submittedName>
        <fullName evidence="1">Uncharacterized protein</fullName>
    </submittedName>
</protein>
<dbReference type="KEGG" id="mtun:MTUNDRAET4_2428"/>
<accession>A0A4U8Z1Y0</accession>
<gene>
    <name evidence="1" type="ORF">MTUNDRAET4_2428</name>
</gene>
<dbReference type="AlphaFoldDB" id="A0A4U8Z1Y0"/>